<protein>
    <recommendedName>
        <fullName evidence="2">DUF305 domain-containing protein</fullName>
    </recommendedName>
</protein>
<keyword evidence="1" id="KW-0732">Signal</keyword>
<evidence type="ECO:0000256" key="1">
    <source>
        <dbReference type="SAM" id="SignalP"/>
    </source>
</evidence>
<feature type="domain" description="DUF305" evidence="2">
    <location>
        <begin position="58"/>
        <end position="213"/>
    </location>
</feature>
<gene>
    <name evidence="3" type="ORF">GCM10007298_06670</name>
</gene>
<dbReference type="PANTHER" id="PTHR36933">
    <property type="entry name" value="SLL0788 PROTEIN"/>
    <property type="match status" value="1"/>
</dbReference>
<sequence length="215" mass="22380">MFPRVTTTVARPCRLRVAGVVFAAAAVMSATACATDGTTTATPTSAASSAATVHNAADVTFSRDMIPHHRQAVEMAELAPTRSSDPRVGQLATQIAAGQGPEIDELVGRLRSWGETVPDDSSGDHSAMDHSAMDHSEGSMAGMMSASDMAGLAGLAGPEFDRKWLSMMIEHHTGAIAMARTELADGTDRDSKALATDIVAAQQSEIARMRSILGG</sequence>
<dbReference type="InterPro" id="IPR012347">
    <property type="entry name" value="Ferritin-like"/>
</dbReference>
<organism evidence="3 4">
    <name type="scientific">Williamsia phyllosphaerae</name>
    <dbReference type="NCBI Taxonomy" id="885042"/>
    <lineage>
        <taxon>Bacteria</taxon>
        <taxon>Bacillati</taxon>
        <taxon>Actinomycetota</taxon>
        <taxon>Actinomycetes</taxon>
        <taxon>Mycobacteriales</taxon>
        <taxon>Nocardiaceae</taxon>
        <taxon>Williamsia</taxon>
    </lineage>
</organism>
<dbReference type="InterPro" id="IPR005183">
    <property type="entry name" value="DUF305_CopM-like"/>
</dbReference>
<proteinExistence type="predicted"/>
<dbReference type="EMBL" id="BMCS01000001">
    <property type="protein sequence ID" value="GGF13357.1"/>
    <property type="molecule type" value="Genomic_DNA"/>
</dbReference>
<feature type="signal peptide" evidence="1">
    <location>
        <begin position="1"/>
        <end position="34"/>
    </location>
</feature>
<comment type="caution">
    <text evidence="3">The sequence shown here is derived from an EMBL/GenBank/DDBJ whole genome shotgun (WGS) entry which is preliminary data.</text>
</comment>
<dbReference type="Proteomes" id="UP000632454">
    <property type="component" value="Unassembled WGS sequence"/>
</dbReference>
<dbReference type="Gene3D" id="1.20.1260.10">
    <property type="match status" value="1"/>
</dbReference>
<evidence type="ECO:0000259" key="2">
    <source>
        <dbReference type="Pfam" id="PF03713"/>
    </source>
</evidence>
<dbReference type="RefSeq" id="WP_188486888.1">
    <property type="nucleotide sequence ID" value="NZ_BMCS01000001.1"/>
</dbReference>
<accession>A0ABQ1U8V9</accession>
<dbReference type="PROSITE" id="PS51257">
    <property type="entry name" value="PROKAR_LIPOPROTEIN"/>
    <property type="match status" value="1"/>
</dbReference>
<evidence type="ECO:0000313" key="3">
    <source>
        <dbReference type="EMBL" id="GGF13357.1"/>
    </source>
</evidence>
<reference evidence="4" key="1">
    <citation type="journal article" date="2019" name="Int. J. Syst. Evol. Microbiol.">
        <title>The Global Catalogue of Microorganisms (GCM) 10K type strain sequencing project: providing services to taxonomists for standard genome sequencing and annotation.</title>
        <authorList>
            <consortium name="The Broad Institute Genomics Platform"/>
            <consortium name="The Broad Institute Genome Sequencing Center for Infectious Disease"/>
            <person name="Wu L."/>
            <person name="Ma J."/>
        </authorList>
    </citation>
    <scope>NUCLEOTIDE SEQUENCE [LARGE SCALE GENOMIC DNA]</scope>
    <source>
        <strain evidence="4">CCM 7855</strain>
    </source>
</reference>
<dbReference type="PANTHER" id="PTHR36933:SF1">
    <property type="entry name" value="SLL0788 PROTEIN"/>
    <property type="match status" value="1"/>
</dbReference>
<dbReference type="Pfam" id="PF03713">
    <property type="entry name" value="DUF305"/>
    <property type="match status" value="1"/>
</dbReference>
<evidence type="ECO:0000313" key="4">
    <source>
        <dbReference type="Proteomes" id="UP000632454"/>
    </source>
</evidence>
<feature type="chain" id="PRO_5047320814" description="DUF305 domain-containing protein" evidence="1">
    <location>
        <begin position="35"/>
        <end position="215"/>
    </location>
</feature>
<keyword evidence="4" id="KW-1185">Reference proteome</keyword>
<name>A0ABQ1U8V9_9NOCA</name>